<dbReference type="AlphaFoldDB" id="A0A0G1GJ04"/>
<dbReference type="InterPro" id="IPR011827">
    <property type="entry name" value="LeuD_type2/HacB/DmdB"/>
</dbReference>
<dbReference type="Pfam" id="PF00694">
    <property type="entry name" value="Aconitase_C"/>
    <property type="match status" value="1"/>
</dbReference>
<evidence type="ECO:0000313" key="4">
    <source>
        <dbReference type="Proteomes" id="UP000034894"/>
    </source>
</evidence>
<dbReference type="SUPFAM" id="SSF52016">
    <property type="entry name" value="LeuD/IlvD-like"/>
    <property type="match status" value="1"/>
</dbReference>
<dbReference type="InterPro" id="IPR033940">
    <property type="entry name" value="IPMI_Swivel"/>
</dbReference>
<dbReference type="GO" id="GO:0016836">
    <property type="term" value="F:hydro-lyase activity"/>
    <property type="evidence" value="ECO:0007669"/>
    <property type="project" value="InterPro"/>
</dbReference>
<dbReference type="STRING" id="1618443.UV73_C0001G0269"/>
<dbReference type="PANTHER" id="PTHR43345:SF10">
    <property type="entry name" value="3-ISOPROPYLMALATE DEHYDRATASE SMALL SUBUNIT 1"/>
    <property type="match status" value="1"/>
</dbReference>
<protein>
    <submittedName>
        <fullName evidence="3">3-isopropylmalate dehydratase small subunit</fullName>
    </submittedName>
</protein>
<dbReference type="PANTHER" id="PTHR43345">
    <property type="entry name" value="3-ISOPROPYLMALATE DEHYDRATASE SMALL SUBUNIT 2-RELATED-RELATED"/>
    <property type="match status" value="1"/>
</dbReference>
<dbReference type="InterPro" id="IPR050075">
    <property type="entry name" value="LeuD"/>
</dbReference>
<gene>
    <name evidence="3" type="ORF">UV73_C0001G0269</name>
</gene>
<evidence type="ECO:0000259" key="2">
    <source>
        <dbReference type="Pfam" id="PF00694"/>
    </source>
</evidence>
<reference evidence="3 4" key="1">
    <citation type="journal article" date="2015" name="Nature">
        <title>rRNA introns, odd ribosomes, and small enigmatic genomes across a large radiation of phyla.</title>
        <authorList>
            <person name="Brown C.T."/>
            <person name="Hug L.A."/>
            <person name="Thomas B.C."/>
            <person name="Sharon I."/>
            <person name="Castelle C.J."/>
            <person name="Singh A."/>
            <person name="Wilkins M.J."/>
            <person name="Williams K.H."/>
            <person name="Banfield J.F."/>
        </authorList>
    </citation>
    <scope>NUCLEOTIDE SEQUENCE [LARGE SCALE GENOMIC DNA]</scope>
</reference>
<dbReference type="EMBL" id="LCFP01000001">
    <property type="protein sequence ID" value="KKS98748.1"/>
    <property type="molecule type" value="Genomic_DNA"/>
</dbReference>
<organism evidence="3 4">
    <name type="scientific">Candidatus Gottesmanbacteria bacterium GW2011_GWA2_43_14</name>
    <dbReference type="NCBI Taxonomy" id="1618443"/>
    <lineage>
        <taxon>Bacteria</taxon>
        <taxon>Candidatus Gottesmaniibacteriota</taxon>
    </lineage>
</organism>
<evidence type="ECO:0000256" key="1">
    <source>
        <dbReference type="ARBA" id="ARBA00023239"/>
    </source>
</evidence>
<dbReference type="Proteomes" id="UP000034894">
    <property type="component" value="Unassembled WGS sequence"/>
</dbReference>
<comment type="caution">
    <text evidence="3">The sequence shown here is derived from an EMBL/GenBank/DDBJ whole genome shotgun (WGS) entry which is preliminary data.</text>
</comment>
<name>A0A0G1GJ04_9BACT</name>
<dbReference type="InterPro" id="IPR015928">
    <property type="entry name" value="Aconitase/3IPM_dehydase_swvl"/>
</dbReference>
<proteinExistence type="predicted"/>
<dbReference type="Gene3D" id="3.20.19.10">
    <property type="entry name" value="Aconitase, domain 4"/>
    <property type="match status" value="1"/>
</dbReference>
<sequence>MNWIFGDNINTDVITPGRYNMTTDAKQLAGIAFIEIRPEFAGQVKSGDLIIAGQNFGCGSSRETAPIALKTTGIRAIIAKSFARIFYRNSLNIGLLLITAATDGIRENDQLNLDLKNNLLINNTQKTKVKITIPKMMIRLYREGGIINYLKTNGLTALSDFS</sequence>
<evidence type="ECO:0000313" key="3">
    <source>
        <dbReference type="EMBL" id="KKS98748.1"/>
    </source>
</evidence>
<dbReference type="NCBIfam" id="TIGR02087">
    <property type="entry name" value="LEUD_arch"/>
    <property type="match status" value="1"/>
</dbReference>
<feature type="domain" description="Aconitase A/isopropylmalate dehydratase small subunit swivel" evidence="2">
    <location>
        <begin position="11"/>
        <end position="100"/>
    </location>
</feature>
<dbReference type="InterPro" id="IPR000573">
    <property type="entry name" value="AconitaseA/IPMdHydase_ssu_swvl"/>
</dbReference>
<dbReference type="PATRIC" id="fig|1618443.3.peg.268"/>
<keyword evidence="1" id="KW-0456">Lyase</keyword>
<dbReference type="CDD" id="cd01577">
    <property type="entry name" value="IPMI_Swivel"/>
    <property type="match status" value="1"/>
</dbReference>
<accession>A0A0G1GJ04</accession>